<sequence length="181" mass="20473">MEKQIFTAYHEISPLTMAVIASRDEGGRPISYILEETAEYVSTKPPSKLIDAACMFFGSSLKGRQEGTKNISGLTHKVPISIDPASGMYFFPTYSPMSPKCSWIAHSHVDRVQELPEGRTEIIFRNGKTIVLDVSYGSMLNQIRRTAQFRFLLDNRMRNIKKGFVAERSPSKNYELDEVES</sequence>
<proteinExistence type="predicted"/>
<comment type="caution">
    <text evidence="1">The sequence shown here is derived from an EMBL/GenBank/DDBJ whole genome shotgun (WGS) entry which is preliminary data.</text>
</comment>
<evidence type="ECO:0000313" key="1">
    <source>
        <dbReference type="EMBL" id="MFD1607948.1"/>
    </source>
</evidence>
<protein>
    <submittedName>
        <fullName evidence="1">Competence protein ComK</fullName>
    </submittedName>
</protein>
<dbReference type="RefSeq" id="WP_379597290.1">
    <property type="nucleotide sequence ID" value="NZ_JBHUDE010000044.1"/>
</dbReference>
<gene>
    <name evidence="1" type="ORF">ACFSBH_09805</name>
</gene>
<evidence type="ECO:0000313" key="2">
    <source>
        <dbReference type="Proteomes" id="UP001597221"/>
    </source>
</evidence>
<name>A0ABW4HQR9_9BACI</name>
<dbReference type="InterPro" id="IPR010461">
    <property type="entry name" value="ComK"/>
</dbReference>
<dbReference type="EMBL" id="JBHUDE010000044">
    <property type="protein sequence ID" value="MFD1607948.1"/>
    <property type="molecule type" value="Genomic_DNA"/>
</dbReference>
<dbReference type="Proteomes" id="UP001597221">
    <property type="component" value="Unassembled WGS sequence"/>
</dbReference>
<accession>A0ABW4HQR9</accession>
<keyword evidence="2" id="KW-1185">Reference proteome</keyword>
<organism evidence="1 2">
    <name type="scientific">Oceanobacillus luteolus</name>
    <dbReference type="NCBI Taxonomy" id="1274358"/>
    <lineage>
        <taxon>Bacteria</taxon>
        <taxon>Bacillati</taxon>
        <taxon>Bacillota</taxon>
        <taxon>Bacilli</taxon>
        <taxon>Bacillales</taxon>
        <taxon>Bacillaceae</taxon>
        <taxon>Oceanobacillus</taxon>
    </lineage>
</organism>
<reference evidence="2" key="1">
    <citation type="journal article" date="2019" name="Int. J. Syst. Evol. Microbiol.">
        <title>The Global Catalogue of Microorganisms (GCM) 10K type strain sequencing project: providing services to taxonomists for standard genome sequencing and annotation.</title>
        <authorList>
            <consortium name="The Broad Institute Genomics Platform"/>
            <consortium name="The Broad Institute Genome Sequencing Center for Infectious Disease"/>
            <person name="Wu L."/>
            <person name="Ma J."/>
        </authorList>
    </citation>
    <scope>NUCLEOTIDE SEQUENCE [LARGE SCALE GENOMIC DNA]</scope>
    <source>
        <strain evidence="2">CGMCC 1.12376</strain>
    </source>
</reference>
<dbReference type="Pfam" id="PF06338">
    <property type="entry name" value="ComK"/>
    <property type="match status" value="1"/>
</dbReference>
<dbReference type="PIRSF" id="PIRSF011560">
    <property type="entry name" value="ComK"/>
    <property type="match status" value="1"/>
</dbReference>